<reference evidence="1 2" key="1">
    <citation type="journal article" date="2010" name="Cell Res.">
        <title>Complete genome sequence of the rifamycin SV-producing Amycolatopsis mediterranei U32 revealed its genetic characteristics in phylogeny and metabolism.</title>
        <authorList>
            <person name="Zhao W."/>
            <person name="Zhong Y."/>
            <person name="Yuan H."/>
            <person name="Wang J."/>
            <person name="Zheng H."/>
            <person name="Wang Y."/>
            <person name="Cen X."/>
            <person name="Xu F."/>
            <person name="Bai J."/>
            <person name="Han X."/>
            <person name="Lu G."/>
            <person name="Zhu Y."/>
            <person name="Shao Z."/>
            <person name="Yan H."/>
            <person name="Li C."/>
            <person name="Peng N."/>
            <person name="Zhang Z."/>
            <person name="Zhang Y."/>
            <person name="Lin W."/>
            <person name="Fan Y."/>
            <person name="Qin Z."/>
            <person name="Hu Y."/>
            <person name="Zhu B."/>
            <person name="Wang S."/>
            <person name="Ding X."/>
            <person name="Zhao G.P."/>
        </authorList>
    </citation>
    <scope>NUCLEOTIDE SEQUENCE [LARGE SCALE GENOMIC DNA]</scope>
    <source>
        <strain evidence="2">U-32</strain>
    </source>
</reference>
<accession>A0A0H3DJM4</accession>
<dbReference type="AlphaFoldDB" id="A0A0H3DJM4"/>
<dbReference type="KEGG" id="amd:AMED_8653"/>
<dbReference type="GeneID" id="92876256"/>
<evidence type="ECO:0008006" key="3">
    <source>
        <dbReference type="Google" id="ProtNLM"/>
    </source>
</evidence>
<dbReference type="Proteomes" id="UP000000328">
    <property type="component" value="Chromosome"/>
</dbReference>
<sequence>MTTVEPPGANEPLDELDFRLLAGVRELWEDADPMPATLVEQIRFAIRLEDVDLEVMRIRDLEQVAGARSAAEQGRLITFDSESLTIMVNVSPEAGSTIRLDGWLTPPAEHPIEVRTATGPLTTTSDAEGRFAVCGVPHGMVQVLVRTVGRSRTVSTPAIEL</sequence>
<dbReference type="OrthoDB" id="3689408at2"/>
<evidence type="ECO:0000313" key="1">
    <source>
        <dbReference type="EMBL" id="ADJ50348.1"/>
    </source>
</evidence>
<protein>
    <recommendedName>
        <fullName evidence="3">Carboxypeptidase regulatory-like domain-containing protein</fullName>
    </recommendedName>
</protein>
<evidence type="ECO:0000313" key="2">
    <source>
        <dbReference type="Proteomes" id="UP000000328"/>
    </source>
</evidence>
<proteinExistence type="predicted"/>
<dbReference type="EMBL" id="CP002000">
    <property type="protein sequence ID" value="ADJ50348.1"/>
    <property type="molecule type" value="Genomic_DNA"/>
</dbReference>
<dbReference type="HOGENOM" id="CLU_113280_0_0_11"/>
<organism evidence="1 2">
    <name type="scientific">Amycolatopsis mediterranei (strain U-32)</name>
    <dbReference type="NCBI Taxonomy" id="749927"/>
    <lineage>
        <taxon>Bacteria</taxon>
        <taxon>Bacillati</taxon>
        <taxon>Actinomycetota</taxon>
        <taxon>Actinomycetes</taxon>
        <taxon>Pseudonocardiales</taxon>
        <taxon>Pseudonocardiaceae</taxon>
        <taxon>Amycolatopsis</taxon>
    </lineage>
</organism>
<dbReference type="eggNOG" id="ENOG5032XDT">
    <property type="taxonomic scope" value="Bacteria"/>
</dbReference>
<name>A0A0H3DJM4_AMYMU</name>
<dbReference type="RefSeq" id="WP_013230376.1">
    <property type="nucleotide sequence ID" value="NC_014318.1"/>
</dbReference>
<dbReference type="PATRIC" id="fig|749927.5.peg.8983"/>
<gene>
    <name evidence="1" type="ordered locus">AMED_8653</name>
</gene>